<keyword evidence="7" id="KW-0564">Palmitate</keyword>
<proteinExistence type="inferred from homology"/>
<feature type="transmembrane region" description="Helical" evidence="9">
    <location>
        <begin position="123"/>
        <end position="144"/>
    </location>
</feature>
<keyword evidence="12" id="KW-1185">Reference proteome</keyword>
<dbReference type="InterPro" id="IPR050811">
    <property type="entry name" value="Phosphate_ABC_transporter"/>
</dbReference>
<feature type="transmembrane region" description="Helical" evidence="9">
    <location>
        <begin position="7"/>
        <end position="28"/>
    </location>
</feature>
<dbReference type="RefSeq" id="WP_066095978.1">
    <property type="nucleotide sequence ID" value="NZ_CP126114.1"/>
</dbReference>
<evidence type="ECO:0000313" key="11">
    <source>
        <dbReference type="EMBL" id="WHY86912.1"/>
    </source>
</evidence>
<evidence type="ECO:0000256" key="6">
    <source>
        <dbReference type="ARBA" id="ARBA00022729"/>
    </source>
</evidence>
<evidence type="ECO:0000256" key="2">
    <source>
        <dbReference type="ARBA" id="ARBA00004193"/>
    </source>
</evidence>
<dbReference type="KEGG" id="nnv:QNH39_03285"/>
<evidence type="ECO:0000256" key="8">
    <source>
        <dbReference type="ARBA" id="ARBA00023288"/>
    </source>
</evidence>
<keyword evidence="8" id="KW-0449">Lipoprotein</keyword>
<gene>
    <name evidence="11" type="ORF">QNH39_03285</name>
</gene>
<dbReference type="InterPro" id="IPR024370">
    <property type="entry name" value="PBP_domain"/>
</dbReference>
<organism evidence="11 12">
    <name type="scientific">Neobacillus novalis</name>
    <dbReference type="NCBI Taxonomy" id="220687"/>
    <lineage>
        <taxon>Bacteria</taxon>
        <taxon>Bacillati</taxon>
        <taxon>Bacillota</taxon>
        <taxon>Bacilli</taxon>
        <taxon>Bacillales</taxon>
        <taxon>Bacillaceae</taxon>
        <taxon>Neobacillus</taxon>
    </lineage>
</organism>
<dbReference type="Pfam" id="PF12849">
    <property type="entry name" value="PBP_like_2"/>
    <property type="match status" value="1"/>
</dbReference>
<dbReference type="GO" id="GO:0006817">
    <property type="term" value="P:phosphate ion transport"/>
    <property type="evidence" value="ECO:0007669"/>
    <property type="project" value="UniProtKB-KW"/>
</dbReference>
<dbReference type="SUPFAM" id="SSF53850">
    <property type="entry name" value="Periplasmic binding protein-like II"/>
    <property type="match status" value="1"/>
</dbReference>
<comment type="subcellular location">
    <subcellularLocation>
        <location evidence="2">Cell membrane</location>
        <topology evidence="2">Lipid-anchor</topology>
    </subcellularLocation>
</comment>
<keyword evidence="5" id="KW-0813">Transport</keyword>
<evidence type="ECO:0000256" key="4">
    <source>
        <dbReference type="ARBA" id="ARBA00011529"/>
    </source>
</evidence>
<evidence type="ECO:0000256" key="7">
    <source>
        <dbReference type="ARBA" id="ARBA00023139"/>
    </source>
</evidence>
<dbReference type="GO" id="GO:0005886">
    <property type="term" value="C:plasma membrane"/>
    <property type="evidence" value="ECO:0007669"/>
    <property type="project" value="UniProtKB-SubCell"/>
</dbReference>
<evidence type="ECO:0000259" key="10">
    <source>
        <dbReference type="Pfam" id="PF12849"/>
    </source>
</evidence>
<evidence type="ECO:0000256" key="5">
    <source>
        <dbReference type="ARBA" id="ARBA00022592"/>
    </source>
</evidence>
<accession>A0AA95MP75</accession>
<evidence type="ECO:0000256" key="1">
    <source>
        <dbReference type="ARBA" id="ARBA00002841"/>
    </source>
</evidence>
<feature type="transmembrane region" description="Helical" evidence="9">
    <location>
        <begin position="34"/>
        <end position="54"/>
    </location>
</feature>
<keyword evidence="9" id="KW-0472">Membrane</keyword>
<dbReference type="PANTHER" id="PTHR30570:SF1">
    <property type="entry name" value="PHOSPHATE-BINDING PROTEIN PSTS"/>
    <property type="match status" value="1"/>
</dbReference>
<name>A0AA95MP75_9BACI</name>
<keyword evidence="9" id="KW-1133">Transmembrane helix</keyword>
<keyword evidence="5" id="KW-0592">Phosphate transport</keyword>
<feature type="transmembrane region" description="Helical" evidence="9">
    <location>
        <begin position="66"/>
        <end position="91"/>
    </location>
</feature>
<comment type="subunit">
    <text evidence="4">The complex is composed of two ATP-binding proteins (PstB), two transmembrane proteins (PstC and PstA) and a solute-binding protein (PstS).</text>
</comment>
<feature type="domain" description="PBP" evidence="10">
    <location>
        <begin position="235"/>
        <end position="467"/>
    </location>
</feature>
<keyword evidence="9" id="KW-0812">Transmembrane</keyword>
<protein>
    <submittedName>
        <fullName evidence="11">Substrate-binding domain-containing protein</fullName>
    </submittedName>
</protein>
<comment type="similarity">
    <text evidence="3">Belongs to the PstS family.</text>
</comment>
<evidence type="ECO:0000256" key="9">
    <source>
        <dbReference type="SAM" id="Phobius"/>
    </source>
</evidence>
<comment type="function">
    <text evidence="1">Part of the ABC transporter complex PstSACB involved in phosphate import.</text>
</comment>
<keyword evidence="6" id="KW-0732">Signal</keyword>
<dbReference type="Gene3D" id="3.40.190.10">
    <property type="entry name" value="Periplasmic binding protein-like II"/>
    <property type="match status" value="2"/>
</dbReference>
<dbReference type="PANTHER" id="PTHR30570">
    <property type="entry name" value="PERIPLASMIC PHOSPHATE BINDING COMPONENT OF PHOSPHATE ABC TRANSPORTER"/>
    <property type="match status" value="1"/>
</dbReference>
<reference evidence="11" key="1">
    <citation type="submission" date="2023-05" db="EMBL/GenBank/DDBJ databases">
        <title>Comparative genomics of Bacillaceae isolates and their secondary metabolite potential.</title>
        <authorList>
            <person name="Song L."/>
            <person name="Nielsen L.J."/>
            <person name="Mohite O."/>
            <person name="Xu X."/>
            <person name="Weber T."/>
            <person name="Kovacs A.T."/>
        </authorList>
    </citation>
    <scope>NUCLEOTIDE SEQUENCE</scope>
    <source>
        <strain evidence="11">XLM17</strain>
    </source>
</reference>
<dbReference type="Proteomes" id="UP001178288">
    <property type="component" value="Chromosome"/>
</dbReference>
<sequence>MGKKFLLLFANFGLMPFVLSIFTFIFMSTGLNDIMIASLLPLSIGGILAGFLVSNKRQQSGKFQGLFILYLLPLAYTAVLWAVFMLISGGFYGANSWLYYSMFHLALGPIYFFAMFSGEGRLFLWAPLAYELAFVTGVFLAGLINKVRPAFNKRQFLTVLTVFVVAMGTGVAVQWQRSQTALPSYGFKYGGGYSSTDLTPYEITNPDNKLPKLTAPPAFTIKNPSEMPILDGAEAAFPVYSAFANATYENIKVMGESSEVVSFTNTIYAYERLLSGEVDIYFGAVPSKEQQEMAKAAGKELVMTPIGKEAFVFFVNPSNKVVSLKVSEIQSIYSGKIKNWSEVGGKNKRIIAFQRPKNSGSQTLLEKIMGDTPIMKPLKEDVPEGMGGIIEQVADYRNYDNSIGFSFRVFATGMKENPDIKLLAIDGVEPNPENIASSKYPFTASLYAITLKDNPKPTIKPFLEWMQGPQGQEIVERIGYIKAVE</sequence>
<evidence type="ECO:0000256" key="3">
    <source>
        <dbReference type="ARBA" id="ARBA00008725"/>
    </source>
</evidence>
<dbReference type="EMBL" id="CP126114">
    <property type="protein sequence ID" value="WHY86912.1"/>
    <property type="molecule type" value="Genomic_DNA"/>
</dbReference>
<evidence type="ECO:0000313" key="12">
    <source>
        <dbReference type="Proteomes" id="UP001178288"/>
    </source>
</evidence>
<feature type="transmembrane region" description="Helical" evidence="9">
    <location>
        <begin position="156"/>
        <end position="175"/>
    </location>
</feature>
<dbReference type="AlphaFoldDB" id="A0AA95MP75"/>